<gene>
    <name evidence="2" type="ORF">DVH24_027733</name>
</gene>
<evidence type="ECO:0000313" key="3">
    <source>
        <dbReference type="Proteomes" id="UP000290289"/>
    </source>
</evidence>
<evidence type="ECO:0000313" key="2">
    <source>
        <dbReference type="EMBL" id="RXH67586.1"/>
    </source>
</evidence>
<name>A0A498H895_MALDO</name>
<accession>A0A498H895</accession>
<keyword evidence="3" id="KW-1185">Reference proteome</keyword>
<dbReference type="EMBL" id="RDQH01000343">
    <property type="protein sequence ID" value="RXH67586.1"/>
    <property type="molecule type" value="Genomic_DNA"/>
</dbReference>
<organism evidence="2 3">
    <name type="scientific">Malus domestica</name>
    <name type="common">Apple</name>
    <name type="synonym">Pyrus malus</name>
    <dbReference type="NCBI Taxonomy" id="3750"/>
    <lineage>
        <taxon>Eukaryota</taxon>
        <taxon>Viridiplantae</taxon>
        <taxon>Streptophyta</taxon>
        <taxon>Embryophyta</taxon>
        <taxon>Tracheophyta</taxon>
        <taxon>Spermatophyta</taxon>
        <taxon>Magnoliopsida</taxon>
        <taxon>eudicotyledons</taxon>
        <taxon>Gunneridae</taxon>
        <taxon>Pentapetalae</taxon>
        <taxon>rosids</taxon>
        <taxon>fabids</taxon>
        <taxon>Rosales</taxon>
        <taxon>Rosaceae</taxon>
        <taxon>Amygdaloideae</taxon>
        <taxon>Maleae</taxon>
        <taxon>Malus</taxon>
    </lineage>
</organism>
<feature type="region of interest" description="Disordered" evidence="1">
    <location>
        <begin position="1"/>
        <end position="24"/>
    </location>
</feature>
<proteinExistence type="predicted"/>
<reference evidence="2 3" key="1">
    <citation type="submission" date="2018-10" db="EMBL/GenBank/DDBJ databases">
        <title>A high-quality apple genome assembly.</title>
        <authorList>
            <person name="Hu J."/>
        </authorList>
    </citation>
    <scope>NUCLEOTIDE SEQUENCE [LARGE SCALE GENOMIC DNA]</scope>
    <source>
        <strain evidence="3">cv. HFTH1</strain>
        <tissue evidence="2">Young leaf</tissue>
    </source>
</reference>
<dbReference type="Proteomes" id="UP000290289">
    <property type="component" value="Chromosome 17"/>
</dbReference>
<sequence>MLQLMSRARPTTPPSASRATATSTSATLSAAATPLYNFVNSAADSVPIVKSTIKFLDNRYFDVDGEIEASSDEVENEMAINV</sequence>
<comment type="caution">
    <text evidence="2">The sequence shown here is derived from an EMBL/GenBank/DDBJ whole genome shotgun (WGS) entry which is preliminary data.</text>
</comment>
<dbReference type="AlphaFoldDB" id="A0A498H895"/>
<protein>
    <submittedName>
        <fullName evidence="2">Uncharacterized protein</fullName>
    </submittedName>
</protein>
<evidence type="ECO:0000256" key="1">
    <source>
        <dbReference type="SAM" id="MobiDB-lite"/>
    </source>
</evidence>